<dbReference type="InterPro" id="IPR002401">
    <property type="entry name" value="Cyt_P450_E_grp-I"/>
</dbReference>
<keyword evidence="4 7" id="KW-0560">Oxidoreductase</keyword>
<dbReference type="PANTHER" id="PTHR46206">
    <property type="entry name" value="CYTOCHROME P450"/>
    <property type="match status" value="1"/>
</dbReference>
<evidence type="ECO:0008006" key="11">
    <source>
        <dbReference type="Google" id="ProtNLM"/>
    </source>
</evidence>
<comment type="similarity">
    <text evidence="2 7">Belongs to the cytochrome P450 family.</text>
</comment>
<dbReference type="Proteomes" id="UP000053989">
    <property type="component" value="Unassembled WGS sequence"/>
</dbReference>
<feature type="binding site" description="axial binding residue" evidence="6">
    <location>
        <position position="231"/>
    </location>
    <ligand>
        <name>heme</name>
        <dbReference type="ChEBI" id="CHEBI:30413"/>
    </ligand>
    <ligandPart>
        <name>Fe</name>
        <dbReference type="ChEBI" id="CHEBI:18248"/>
    </ligandPart>
</feature>
<dbReference type="InterPro" id="IPR036396">
    <property type="entry name" value="Cyt_P450_sf"/>
</dbReference>
<keyword evidence="5 6" id="KW-0408">Iron</keyword>
<feature type="chain" id="PRO_5002177142" description="Cytochrome P450" evidence="8">
    <location>
        <begin position="20"/>
        <end position="288"/>
    </location>
</feature>
<evidence type="ECO:0000256" key="6">
    <source>
        <dbReference type="PIRSR" id="PIRSR602401-1"/>
    </source>
</evidence>
<dbReference type="HOGENOM" id="CLU_022195_1_2_1"/>
<dbReference type="OrthoDB" id="1844152at2759"/>
<dbReference type="GO" id="GO:0016705">
    <property type="term" value="F:oxidoreductase activity, acting on paired donors, with incorporation or reduction of molecular oxygen"/>
    <property type="evidence" value="ECO:0007669"/>
    <property type="project" value="InterPro"/>
</dbReference>
<evidence type="ECO:0000256" key="8">
    <source>
        <dbReference type="SAM" id="SignalP"/>
    </source>
</evidence>
<dbReference type="SUPFAM" id="SSF48264">
    <property type="entry name" value="Cytochrome P450"/>
    <property type="match status" value="1"/>
</dbReference>
<dbReference type="EMBL" id="KN822005">
    <property type="protein sequence ID" value="KIM70391.1"/>
    <property type="molecule type" value="Genomic_DNA"/>
</dbReference>
<evidence type="ECO:0000256" key="4">
    <source>
        <dbReference type="ARBA" id="ARBA00023002"/>
    </source>
</evidence>
<dbReference type="AlphaFoldDB" id="A0A0C3ERD1"/>
<accession>A0A0C3ERD1</accession>
<evidence type="ECO:0000256" key="7">
    <source>
        <dbReference type="RuleBase" id="RU000461"/>
    </source>
</evidence>
<dbReference type="CDD" id="cd11041">
    <property type="entry name" value="CYP503A1-like"/>
    <property type="match status" value="1"/>
</dbReference>
<dbReference type="PRINTS" id="PR00463">
    <property type="entry name" value="EP450I"/>
</dbReference>
<dbReference type="InParanoid" id="A0A0C3ERD1"/>
<keyword evidence="8" id="KW-0732">Signal</keyword>
<keyword evidence="3 6" id="KW-0479">Metal-binding</keyword>
<dbReference type="InterPro" id="IPR001128">
    <property type="entry name" value="Cyt_P450"/>
</dbReference>
<evidence type="ECO:0000313" key="10">
    <source>
        <dbReference type="Proteomes" id="UP000053989"/>
    </source>
</evidence>
<sequence length="288" mass="32977">MSRASLMNLFPMLLHPLIGRLLTNTPSSLRRCMELLNPVVDERLRKEELMGKNWPGKPCDMISWLIDVSSPEDRNVRSIALRILVLNFASLHTSAQGFAHALFNLALYPQFQEPLREEVKAVIGQHGWTRESMSLLPKMDSFLKESQRVSSTSLLPVVRKAMEEIIFSDGTKIPSGTHIAVASGPMHFDSRYFPNAYEFDPFRFCSTRKEALTKYSMNLSHISFGQGKRKCPGQFFASTMMTTMMAYLVLNYDMKLENDGVRPPDEWFLMNCVPNRTAEILFRRRPTC</sequence>
<comment type="cofactor">
    <cofactor evidence="1 6">
        <name>heme</name>
        <dbReference type="ChEBI" id="CHEBI:30413"/>
    </cofactor>
</comment>
<gene>
    <name evidence="9" type="ORF">SCLCIDRAFT_1207734</name>
</gene>
<evidence type="ECO:0000313" key="9">
    <source>
        <dbReference type="EMBL" id="KIM70391.1"/>
    </source>
</evidence>
<dbReference type="GO" id="GO:0005506">
    <property type="term" value="F:iron ion binding"/>
    <property type="evidence" value="ECO:0007669"/>
    <property type="project" value="InterPro"/>
</dbReference>
<keyword evidence="6 7" id="KW-0349">Heme</keyword>
<feature type="signal peptide" evidence="8">
    <location>
        <begin position="1"/>
        <end position="19"/>
    </location>
</feature>
<dbReference type="InterPro" id="IPR017972">
    <property type="entry name" value="Cyt_P450_CS"/>
</dbReference>
<name>A0A0C3ERD1_9AGAM</name>
<keyword evidence="7" id="KW-0503">Monooxygenase</keyword>
<dbReference type="GO" id="GO:0004497">
    <property type="term" value="F:monooxygenase activity"/>
    <property type="evidence" value="ECO:0007669"/>
    <property type="project" value="UniProtKB-KW"/>
</dbReference>
<dbReference type="PROSITE" id="PS00086">
    <property type="entry name" value="CYTOCHROME_P450"/>
    <property type="match status" value="1"/>
</dbReference>
<reference evidence="9 10" key="1">
    <citation type="submission" date="2014-04" db="EMBL/GenBank/DDBJ databases">
        <authorList>
            <consortium name="DOE Joint Genome Institute"/>
            <person name="Kuo A."/>
            <person name="Kohler A."/>
            <person name="Nagy L.G."/>
            <person name="Floudas D."/>
            <person name="Copeland A."/>
            <person name="Barry K.W."/>
            <person name="Cichocki N."/>
            <person name="Veneault-Fourrey C."/>
            <person name="LaButti K."/>
            <person name="Lindquist E.A."/>
            <person name="Lipzen A."/>
            <person name="Lundell T."/>
            <person name="Morin E."/>
            <person name="Murat C."/>
            <person name="Sun H."/>
            <person name="Tunlid A."/>
            <person name="Henrissat B."/>
            <person name="Grigoriev I.V."/>
            <person name="Hibbett D.S."/>
            <person name="Martin F."/>
            <person name="Nordberg H.P."/>
            <person name="Cantor M.N."/>
            <person name="Hua S.X."/>
        </authorList>
    </citation>
    <scope>NUCLEOTIDE SEQUENCE [LARGE SCALE GENOMIC DNA]</scope>
    <source>
        <strain evidence="9 10">Foug A</strain>
    </source>
</reference>
<keyword evidence="10" id="KW-1185">Reference proteome</keyword>
<dbReference type="GO" id="GO:0020037">
    <property type="term" value="F:heme binding"/>
    <property type="evidence" value="ECO:0007669"/>
    <property type="project" value="InterPro"/>
</dbReference>
<dbReference type="STRING" id="1036808.A0A0C3ERD1"/>
<protein>
    <recommendedName>
        <fullName evidence="11">Cytochrome P450</fullName>
    </recommendedName>
</protein>
<dbReference type="Pfam" id="PF00067">
    <property type="entry name" value="p450"/>
    <property type="match status" value="1"/>
</dbReference>
<proteinExistence type="inferred from homology"/>
<evidence type="ECO:0000256" key="5">
    <source>
        <dbReference type="ARBA" id="ARBA00023004"/>
    </source>
</evidence>
<evidence type="ECO:0000256" key="2">
    <source>
        <dbReference type="ARBA" id="ARBA00010617"/>
    </source>
</evidence>
<dbReference type="Gene3D" id="1.10.630.10">
    <property type="entry name" value="Cytochrome P450"/>
    <property type="match status" value="1"/>
</dbReference>
<evidence type="ECO:0000256" key="1">
    <source>
        <dbReference type="ARBA" id="ARBA00001971"/>
    </source>
</evidence>
<reference evidence="10" key="2">
    <citation type="submission" date="2015-01" db="EMBL/GenBank/DDBJ databases">
        <title>Evolutionary Origins and Diversification of the Mycorrhizal Mutualists.</title>
        <authorList>
            <consortium name="DOE Joint Genome Institute"/>
            <consortium name="Mycorrhizal Genomics Consortium"/>
            <person name="Kohler A."/>
            <person name="Kuo A."/>
            <person name="Nagy L.G."/>
            <person name="Floudas D."/>
            <person name="Copeland A."/>
            <person name="Barry K.W."/>
            <person name="Cichocki N."/>
            <person name="Veneault-Fourrey C."/>
            <person name="LaButti K."/>
            <person name="Lindquist E.A."/>
            <person name="Lipzen A."/>
            <person name="Lundell T."/>
            <person name="Morin E."/>
            <person name="Murat C."/>
            <person name="Riley R."/>
            <person name="Ohm R."/>
            <person name="Sun H."/>
            <person name="Tunlid A."/>
            <person name="Henrissat B."/>
            <person name="Grigoriev I.V."/>
            <person name="Hibbett D.S."/>
            <person name="Martin F."/>
        </authorList>
    </citation>
    <scope>NUCLEOTIDE SEQUENCE [LARGE SCALE GENOMIC DNA]</scope>
    <source>
        <strain evidence="10">Foug A</strain>
    </source>
</reference>
<evidence type="ECO:0000256" key="3">
    <source>
        <dbReference type="ARBA" id="ARBA00022723"/>
    </source>
</evidence>
<organism evidence="9 10">
    <name type="scientific">Scleroderma citrinum Foug A</name>
    <dbReference type="NCBI Taxonomy" id="1036808"/>
    <lineage>
        <taxon>Eukaryota</taxon>
        <taxon>Fungi</taxon>
        <taxon>Dikarya</taxon>
        <taxon>Basidiomycota</taxon>
        <taxon>Agaricomycotina</taxon>
        <taxon>Agaricomycetes</taxon>
        <taxon>Agaricomycetidae</taxon>
        <taxon>Boletales</taxon>
        <taxon>Sclerodermatineae</taxon>
        <taxon>Sclerodermataceae</taxon>
        <taxon>Scleroderma</taxon>
    </lineage>
</organism>